<dbReference type="AlphaFoldDB" id="A0A061R0E6"/>
<name>A0A061R0E6_9CHLO</name>
<reference evidence="1" key="1">
    <citation type="submission" date="2014-05" db="EMBL/GenBank/DDBJ databases">
        <title>The transcriptome of the halophilic microalga Tetraselmis sp. GSL018 isolated from the Great Salt Lake, Utah.</title>
        <authorList>
            <person name="Jinkerson R.E."/>
            <person name="D'Adamo S."/>
            <person name="Posewitz M.C."/>
        </authorList>
    </citation>
    <scope>NUCLEOTIDE SEQUENCE</scope>
    <source>
        <strain evidence="1">GSL018</strain>
    </source>
</reference>
<dbReference type="EMBL" id="GBEZ01022715">
    <property type="protein sequence ID" value="JAC64135.1"/>
    <property type="molecule type" value="Transcribed_RNA"/>
</dbReference>
<proteinExistence type="predicted"/>
<accession>A0A061R0E6</accession>
<organism evidence="1">
    <name type="scientific">Tetraselmis sp. GSL018</name>
    <dbReference type="NCBI Taxonomy" id="582737"/>
    <lineage>
        <taxon>Eukaryota</taxon>
        <taxon>Viridiplantae</taxon>
        <taxon>Chlorophyta</taxon>
        <taxon>core chlorophytes</taxon>
        <taxon>Chlorodendrophyceae</taxon>
        <taxon>Chlorodendrales</taxon>
        <taxon>Chlorodendraceae</taxon>
        <taxon>Tetraselmis</taxon>
    </lineage>
</organism>
<gene>
    <name evidence="1" type="ORF">TSPGSL018_18975</name>
</gene>
<evidence type="ECO:0000313" key="1">
    <source>
        <dbReference type="EMBL" id="JAC64135.1"/>
    </source>
</evidence>
<sequence>MSSRGRTVTATMRRGWETPRKCHRKIGITLQFSPREPSVRFCLSGAVFCHDEAFFPAPPRPPFTRSPLSAARC</sequence>
<protein>
    <submittedName>
        <fullName evidence="1">Uncharacterized protein</fullName>
    </submittedName>
</protein>